<keyword evidence="4" id="KW-0808">Transferase</keyword>
<feature type="transmembrane region" description="Helical" evidence="9">
    <location>
        <begin position="381"/>
        <end position="402"/>
    </location>
</feature>
<dbReference type="SUPFAM" id="SSF53756">
    <property type="entry name" value="UDP-Glycosyltransferase/glycogen phosphorylase"/>
    <property type="match status" value="1"/>
</dbReference>
<comment type="pathway">
    <text evidence="2">Protein modification; protein glycosylation.</text>
</comment>
<dbReference type="PANTHER" id="PTHR13036:SF0">
    <property type="entry name" value="CHITOBIOSYLDIPHOSPHODOLICHOL BETA-MANNOSYLTRANSFERASE"/>
    <property type="match status" value="1"/>
</dbReference>
<evidence type="ECO:0000256" key="5">
    <source>
        <dbReference type="ARBA" id="ARBA00022692"/>
    </source>
</evidence>
<evidence type="ECO:0000256" key="3">
    <source>
        <dbReference type="ARBA" id="ARBA00022676"/>
    </source>
</evidence>
<dbReference type="PANTHER" id="PTHR13036">
    <property type="entry name" value="BETA1,4 MANNOSYLTRANSFERASE"/>
    <property type="match status" value="1"/>
</dbReference>
<dbReference type="Proteomes" id="UP000095282">
    <property type="component" value="Unplaced"/>
</dbReference>
<dbReference type="STRING" id="1561998.A0A1I7UML8"/>
<dbReference type="WBParaSite" id="Csp11.Scaffold630.g17487.t1">
    <property type="protein sequence ID" value="Csp11.Scaffold630.g17487.t1"/>
    <property type="gene ID" value="Csp11.Scaffold630.g17487"/>
</dbReference>
<keyword evidence="3" id="KW-0328">Glycosyltransferase</keyword>
<dbReference type="Gene3D" id="3.40.50.2000">
    <property type="entry name" value="Glycogen Phosphorylase B"/>
    <property type="match status" value="1"/>
</dbReference>
<reference evidence="11" key="1">
    <citation type="submission" date="2016-11" db="UniProtKB">
        <authorList>
            <consortium name="WormBaseParasite"/>
        </authorList>
    </citation>
    <scope>IDENTIFICATION</scope>
</reference>
<keyword evidence="10" id="KW-1185">Reference proteome</keyword>
<evidence type="ECO:0000256" key="7">
    <source>
        <dbReference type="ARBA" id="ARBA00022989"/>
    </source>
</evidence>
<accession>A0A1I7UML8</accession>
<evidence type="ECO:0000256" key="2">
    <source>
        <dbReference type="ARBA" id="ARBA00004922"/>
    </source>
</evidence>
<evidence type="ECO:0000256" key="8">
    <source>
        <dbReference type="ARBA" id="ARBA00023136"/>
    </source>
</evidence>
<dbReference type="GO" id="GO:0005789">
    <property type="term" value="C:endoplasmic reticulum membrane"/>
    <property type="evidence" value="ECO:0007669"/>
    <property type="project" value="UniProtKB-SubCell"/>
</dbReference>
<proteinExistence type="predicted"/>
<evidence type="ECO:0000256" key="9">
    <source>
        <dbReference type="SAM" id="Phobius"/>
    </source>
</evidence>
<keyword evidence="6" id="KW-0256">Endoplasmic reticulum</keyword>
<dbReference type="InterPro" id="IPR026051">
    <property type="entry name" value="ALG1-like"/>
</dbReference>
<organism evidence="10 11">
    <name type="scientific">Caenorhabditis tropicalis</name>
    <dbReference type="NCBI Taxonomy" id="1561998"/>
    <lineage>
        <taxon>Eukaryota</taxon>
        <taxon>Metazoa</taxon>
        <taxon>Ecdysozoa</taxon>
        <taxon>Nematoda</taxon>
        <taxon>Chromadorea</taxon>
        <taxon>Rhabditida</taxon>
        <taxon>Rhabditina</taxon>
        <taxon>Rhabditomorpha</taxon>
        <taxon>Rhabditoidea</taxon>
        <taxon>Rhabditidae</taxon>
        <taxon>Peloderinae</taxon>
        <taxon>Caenorhabditis</taxon>
    </lineage>
</organism>
<dbReference type="GO" id="GO:0000030">
    <property type="term" value="F:mannosyltransferase activity"/>
    <property type="evidence" value="ECO:0007669"/>
    <property type="project" value="InterPro"/>
</dbReference>
<keyword evidence="7 9" id="KW-1133">Transmembrane helix</keyword>
<evidence type="ECO:0000256" key="6">
    <source>
        <dbReference type="ARBA" id="ARBA00022824"/>
    </source>
</evidence>
<evidence type="ECO:0000313" key="10">
    <source>
        <dbReference type="Proteomes" id="UP000095282"/>
    </source>
</evidence>
<keyword evidence="5 9" id="KW-0812">Transmembrane</keyword>
<sequence>MCNHSKMLADEGFEVKLIGFYDSIPGEQITDHPRIQIIGIPPPPDSIDKLPSFIQLPLKLIWNFFTLFWALGFRTSAFNLRVILMQNPPALPTMIVCYLFSLIKCAKLTIDWHNYMYSILQNKYELSDDQVSKRTTKKAKETTLSDIHDLYLRLSESESLLKGKTPGSTILTHSDGSLLSDRPLVLISSTSWTPDEKFEILLDALVKYNQEEGYPRILMIITGKGPLKEKYLEDIQKKSMKNVAIVTPWLEADDYPKIVASADLGISLHTSTSGLDLPMKVVDMFGARIPVLALKFNCIHELVEENSNGFLFQNSDELSRQIQDLARGFPQNSVELERLRRNTREMKFESWEVMWKRSAAPGANLRPPDDGFAKLRATIQFSFLVIIAIVPIHLAMGTFFGIF</sequence>
<protein>
    <submittedName>
        <fullName evidence="11">Chitobiosyldiphosphodolichol beta-mannosyltransferase</fullName>
    </submittedName>
</protein>
<evidence type="ECO:0000256" key="4">
    <source>
        <dbReference type="ARBA" id="ARBA00022679"/>
    </source>
</evidence>
<evidence type="ECO:0000313" key="11">
    <source>
        <dbReference type="WBParaSite" id="Csp11.Scaffold630.g17487.t1"/>
    </source>
</evidence>
<keyword evidence="8 9" id="KW-0472">Membrane</keyword>
<dbReference type="AlphaFoldDB" id="A0A1I7UML8"/>
<name>A0A1I7UML8_9PELO</name>
<evidence type="ECO:0000256" key="1">
    <source>
        <dbReference type="ARBA" id="ARBA00004389"/>
    </source>
</evidence>
<comment type="subcellular location">
    <subcellularLocation>
        <location evidence="1">Endoplasmic reticulum membrane</location>
        <topology evidence="1">Single-pass membrane protein</topology>
    </subcellularLocation>
</comment>
<dbReference type="Pfam" id="PF13692">
    <property type="entry name" value="Glyco_trans_1_4"/>
    <property type="match status" value="1"/>
</dbReference>